<feature type="region of interest" description="Disordered" evidence="1">
    <location>
        <begin position="1"/>
        <end position="47"/>
    </location>
</feature>
<accession>A0A4Y2U753</accession>
<evidence type="ECO:0000313" key="3">
    <source>
        <dbReference type="Proteomes" id="UP000499080"/>
    </source>
</evidence>
<dbReference type="Proteomes" id="UP000499080">
    <property type="component" value="Unassembled WGS sequence"/>
</dbReference>
<keyword evidence="3" id="KW-1185">Reference proteome</keyword>
<name>A0A4Y2U753_ARAVE</name>
<proteinExistence type="predicted"/>
<feature type="compositionally biased region" description="Polar residues" evidence="1">
    <location>
        <begin position="18"/>
        <end position="37"/>
    </location>
</feature>
<sequence>MEKKQGTTPSSEPPDEVITNQNAILAPPTNDNSTLPNAPQEEVTPRGPLSVYIDHLKDFLGQDPSQEFFDMFCEKMDMTVVDIKNLSFQPPPTSTEHVSETPLGDNLPRNHDPQ</sequence>
<dbReference type="EMBL" id="BGPR01034110">
    <property type="protein sequence ID" value="GBO08323.1"/>
    <property type="molecule type" value="Genomic_DNA"/>
</dbReference>
<reference evidence="2 3" key="1">
    <citation type="journal article" date="2019" name="Sci. Rep.">
        <title>Orb-weaving spider Araneus ventricosus genome elucidates the spidroin gene catalogue.</title>
        <authorList>
            <person name="Kono N."/>
            <person name="Nakamura H."/>
            <person name="Ohtoshi R."/>
            <person name="Moran D.A.P."/>
            <person name="Shinohara A."/>
            <person name="Yoshida Y."/>
            <person name="Fujiwara M."/>
            <person name="Mori M."/>
            <person name="Tomita M."/>
            <person name="Arakawa K."/>
        </authorList>
    </citation>
    <scope>NUCLEOTIDE SEQUENCE [LARGE SCALE GENOMIC DNA]</scope>
</reference>
<feature type="region of interest" description="Disordered" evidence="1">
    <location>
        <begin position="87"/>
        <end position="114"/>
    </location>
</feature>
<comment type="caution">
    <text evidence="2">The sequence shown here is derived from an EMBL/GenBank/DDBJ whole genome shotgun (WGS) entry which is preliminary data.</text>
</comment>
<organism evidence="2 3">
    <name type="scientific">Araneus ventricosus</name>
    <name type="common">Orbweaver spider</name>
    <name type="synonym">Epeira ventricosa</name>
    <dbReference type="NCBI Taxonomy" id="182803"/>
    <lineage>
        <taxon>Eukaryota</taxon>
        <taxon>Metazoa</taxon>
        <taxon>Ecdysozoa</taxon>
        <taxon>Arthropoda</taxon>
        <taxon>Chelicerata</taxon>
        <taxon>Arachnida</taxon>
        <taxon>Araneae</taxon>
        <taxon>Araneomorphae</taxon>
        <taxon>Entelegynae</taxon>
        <taxon>Araneoidea</taxon>
        <taxon>Araneidae</taxon>
        <taxon>Araneus</taxon>
    </lineage>
</organism>
<gene>
    <name evidence="2" type="ORF">AVEN_246024_1</name>
</gene>
<dbReference type="AlphaFoldDB" id="A0A4Y2U753"/>
<evidence type="ECO:0000256" key="1">
    <source>
        <dbReference type="SAM" id="MobiDB-lite"/>
    </source>
</evidence>
<evidence type="ECO:0000313" key="2">
    <source>
        <dbReference type="EMBL" id="GBO08323.1"/>
    </source>
</evidence>
<protein>
    <submittedName>
        <fullName evidence="2">Uncharacterized protein</fullName>
    </submittedName>
</protein>
<feature type="compositionally biased region" description="Polar residues" evidence="1">
    <location>
        <begin position="1"/>
        <end position="10"/>
    </location>
</feature>